<organism evidence="3 4">
    <name type="scientific">Xylaria bambusicola</name>
    <dbReference type="NCBI Taxonomy" id="326684"/>
    <lineage>
        <taxon>Eukaryota</taxon>
        <taxon>Fungi</taxon>
        <taxon>Dikarya</taxon>
        <taxon>Ascomycota</taxon>
        <taxon>Pezizomycotina</taxon>
        <taxon>Sordariomycetes</taxon>
        <taxon>Xylariomycetidae</taxon>
        <taxon>Xylariales</taxon>
        <taxon>Xylariaceae</taxon>
        <taxon>Xylaria</taxon>
    </lineage>
</organism>
<protein>
    <submittedName>
        <fullName evidence="3">Uncharacterized protein</fullName>
    </submittedName>
</protein>
<dbReference type="AlphaFoldDB" id="A0AAN7UHN3"/>
<evidence type="ECO:0000313" key="4">
    <source>
        <dbReference type="Proteomes" id="UP001305414"/>
    </source>
</evidence>
<feature type="signal peptide" evidence="2">
    <location>
        <begin position="1"/>
        <end position="16"/>
    </location>
</feature>
<sequence>MITLRAIALLVYLILGKRYPVEVGKIRSKSSDAPQIQNAPQASSITAIGYTVASIERPDEITSIKEHTIQVTQVIEITSIEESTSQSTKSSKIKTTTNSASEAESSAKATVAKELEIQDKPEWVSSEALSSACNFRMLRITSQLLDPPYDIAGTVNLTAEWEPIADQLSEIRSLLNNHWQSLVNLHGYQEVVHFHDSLVAWVENPLKYGCSTLQHVQNTLVSLVHTSKESRGLRKALLETALQEYETDIQNHVSNEVPELRLPNWARQASELRSDKCINRNCFMRGLYPIDLIAAEIPYGVLRAVQDLQNNLNPGFWQTIKLIAQRTWRTLVWWYSQFSLLWTKELLKTAVLIVFLATGYRMWSNGYYRLELERLGVDDEPRRVTVVG</sequence>
<reference evidence="3 4" key="1">
    <citation type="submission" date="2023-10" db="EMBL/GenBank/DDBJ databases">
        <title>Draft genome sequence of Xylaria bambusicola isolate GMP-LS, the root and basal stem rot pathogen of sugarcane in Indonesia.</title>
        <authorList>
            <person name="Selvaraj P."/>
            <person name="Muralishankar V."/>
            <person name="Muruganantham S."/>
            <person name="Sp S."/>
            <person name="Haryani S."/>
            <person name="Lau K.J.X."/>
            <person name="Naqvi N.I."/>
        </authorList>
    </citation>
    <scope>NUCLEOTIDE SEQUENCE [LARGE SCALE GENOMIC DNA]</scope>
    <source>
        <strain evidence="3">GMP-LS</strain>
    </source>
</reference>
<comment type="caution">
    <text evidence="3">The sequence shown here is derived from an EMBL/GenBank/DDBJ whole genome shotgun (WGS) entry which is preliminary data.</text>
</comment>
<keyword evidence="4" id="KW-1185">Reference proteome</keyword>
<evidence type="ECO:0000256" key="1">
    <source>
        <dbReference type="SAM" id="MobiDB-lite"/>
    </source>
</evidence>
<accession>A0AAN7UHN3</accession>
<evidence type="ECO:0000313" key="3">
    <source>
        <dbReference type="EMBL" id="KAK5627828.1"/>
    </source>
</evidence>
<feature type="chain" id="PRO_5042911430" evidence="2">
    <location>
        <begin position="17"/>
        <end position="388"/>
    </location>
</feature>
<gene>
    <name evidence="3" type="ORF">RRF57_003543</name>
</gene>
<proteinExistence type="predicted"/>
<dbReference type="Proteomes" id="UP001305414">
    <property type="component" value="Unassembled WGS sequence"/>
</dbReference>
<dbReference type="EMBL" id="JAWHQM010000006">
    <property type="protein sequence ID" value="KAK5627828.1"/>
    <property type="molecule type" value="Genomic_DNA"/>
</dbReference>
<keyword evidence="2" id="KW-0732">Signal</keyword>
<feature type="region of interest" description="Disordered" evidence="1">
    <location>
        <begin position="85"/>
        <end position="105"/>
    </location>
</feature>
<evidence type="ECO:0000256" key="2">
    <source>
        <dbReference type="SAM" id="SignalP"/>
    </source>
</evidence>
<name>A0AAN7UHN3_9PEZI</name>